<keyword evidence="2" id="KW-0805">Transcription regulation</keyword>
<dbReference type="InterPro" id="IPR005119">
    <property type="entry name" value="LysR_subst-bd"/>
</dbReference>
<evidence type="ECO:0000259" key="5">
    <source>
        <dbReference type="PROSITE" id="PS50931"/>
    </source>
</evidence>
<dbReference type="SUPFAM" id="SSF53850">
    <property type="entry name" value="Periplasmic binding protein-like II"/>
    <property type="match status" value="1"/>
</dbReference>
<evidence type="ECO:0000256" key="4">
    <source>
        <dbReference type="ARBA" id="ARBA00023163"/>
    </source>
</evidence>
<evidence type="ECO:0000313" key="6">
    <source>
        <dbReference type="EMBL" id="MVP00541.1"/>
    </source>
</evidence>
<evidence type="ECO:0000256" key="2">
    <source>
        <dbReference type="ARBA" id="ARBA00023015"/>
    </source>
</evidence>
<dbReference type="AlphaFoldDB" id="A0A7X3FIR7"/>
<gene>
    <name evidence="6" type="ORF">EDM21_13570</name>
</gene>
<comment type="similarity">
    <text evidence="1">Belongs to the LysR transcriptional regulatory family.</text>
</comment>
<keyword evidence="3" id="KW-0238">DNA-binding</keyword>
<evidence type="ECO:0000256" key="1">
    <source>
        <dbReference type="ARBA" id="ARBA00009437"/>
    </source>
</evidence>
<dbReference type="PANTHER" id="PTHR30419">
    <property type="entry name" value="HTH-TYPE TRANSCRIPTIONAL REGULATOR YBHD"/>
    <property type="match status" value="1"/>
</dbReference>
<dbReference type="InterPro" id="IPR036390">
    <property type="entry name" value="WH_DNA-bd_sf"/>
</dbReference>
<dbReference type="Gene3D" id="3.40.190.290">
    <property type="match status" value="1"/>
</dbReference>
<dbReference type="GO" id="GO:0003677">
    <property type="term" value="F:DNA binding"/>
    <property type="evidence" value="ECO:0007669"/>
    <property type="project" value="UniProtKB-KW"/>
</dbReference>
<dbReference type="PANTHER" id="PTHR30419:SF8">
    <property type="entry name" value="NITROGEN ASSIMILATION TRANSCRIPTIONAL ACTIVATOR-RELATED"/>
    <property type="match status" value="1"/>
</dbReference>
<dbReference type="FunFam" id="1.10.10.10:FF:000001">
    <property type="entry name" value="LysR family transcriptional regulator"/>
    <property type="match status" value="1"/>
</dbReference>
<reference evidence="6 7" key="1">
    <citation type="journal article" date="2019" name="Microorganisms">
        <title>Paenibacillus lutrae sp. nov., A Chitinolytic Species Isolated from A River Otter in Castril Natural Park, Granada, Spain.</title>
        <authorList>
            <person name="Rodriguez M."/>
            <person name="Reina J.C."/>
            <person name="Bejar V."/>
            <person name="Llamas I."/>
        </authorList>
    </citation>
    <scope>NUCLEOTIDE SEQUENCE [LARGE SCALE GENOMIC DNA]</scope>
    <source>
        <strain evidence="6 7">N10</strain>
    </source>
</reference>
<comment type="caution">
    <text evidence="6">The sequence shown here is derived from an EMBL/GenBank/DDBJ whole genome shotgun (WGS) entry which is preliminary data.</text>
</comment>
<dbReference type="Pfam" id="PF00126">
    <property type="entry name" value="HTH_1"/>
    <property type="match status" value="1"/>
</dbReference>
<dbReference type="InterPro" id="IPR050950">
    <property type="entry name" value="HTH-type_LysR_regulators"/>
</dbReference>
<evidence type="ECO:0000256" key="3">
    <source>
        <dbReference type="ARBA" id="ARBA00023125"/>
    </source>
</evidence>
<keyword evidence="7" id="KW-1185">Reference proteome</keyword>
<dbReference type="GO" id="GO:0003700">
    <property type="term" value="F:DNA-binding transcription factor activity"/>
    <property type="evidence" value="ECO:0007669"/>
    <property type="project" value="InterPro"/>
</dbReference>
<dbReference type="EMBL" id="RHLK01000007">
    <property type="protein sequence ID" value="MVP00541.1"/>
    <property type="molecule type" value="Genomic_DNA"/>
</dbReference>
<dbReference type="Pfam" id="PF03466">
    <property type="entry name" value="LysR_substrate"/>
    <property type="match status" value="1"/>
</dbReference>
<sequence length="297" mass="33823">MDVRHLQYFLETAKRRSFTKAAEALHVTQPTISKMIRTLEEELGVDLFDRSSRQIVLTDAGEAVLAQAQQIVRSVEQLSVQLGDVVSMRKGQIRIGLPPMIGAPFFPELIAAFHRLYPGIGIRLIEEGGRTVEQEVENGSLDLGVAVLPVDPLKFDQFSFVKEELRLVVHKEHRLANRKSVRLAELSREPFLMFQEDFTLYERIPQACIQAGFKPDIIYESSQWDFLSAMAGAGLGVALLPETICRRLDPAKVVDITLVSPSIQWHLAMIWRKDGYLSFAAREWLRFSREWLFKPEC</sequence>
<dbReference type="SUPFAM" id="SSF46785">
    <property type="entry name" value="Winged helix' DNA-binding domain"/>
    <property type="match status" value="1"/>
</dbReference>
<name>A0A7X3FIR7_9BACL</name>
<dbReference type="Gene3D" id="1.10.10.10">
    <property type="entry name" value="Winged helix-like DNA-binding domain superfamily/Winged helix DNA-binding domain"/>
    <property type="match status" value="1"/>
</dbReference>
<protein>
    <submittedName>
        <fullName evidence="6">LysR family transcriptional regulator</fullName>
    </submittedName>
</protein>
<dbReference type="PROSITE" id="PS50931">
    <property type="entry name" value="HTH_LYSR"/>
    <property type="match status" value="1"/>
</dbReference>
<dbReference type="OrthoDB" id="9803735at2"/>
<dbReference type="CDD" id="cd08438">
    <property type="entry name" value="PBP2_CidR"/>
    <property type="match status" value="1"/>
</dbReference>
<organism evidence="6 7">
    <name type="scientific">Paenibacillus lutrae</name>
    <dbReference type="NCBI Taxonomy" id="2078573"/>
    <lineage>
        <taxon>Bacteria</taxon>
        <taxon>Bacillati</taxon>
        <taxon>Bacillota</taxon>
        <taxon>Bacilli</taxon>
        <taxon>Bacillales</taxon>
        <taxon>Paenibacillaceae</taxon>
        <taxon>Paenibacillus</taxon>
    </lineage>
</organism>
<dbReference type="InterPro" id="IPR000847">
    <property type="entry name" value="LysR_HTH_N"/>
</dbReference>
<dbReference type="InterPro" id="IPR036388">
    <property type="entry name" value="WH-like_DNA-bd_sf"/>
</dbReference>
<dbReference type="GO" id="GO:0005829">
    <property type="term" value="C:cytosol"/>
    <property type="evidence" value="ECO:0007669"/>
    <property type="project" value="TreeGrafter"/>
</dbReference>
<feature type="domain" description="HTH lysR-type" evidence="5">
    <location>
        <begin position="1"/>
        <end position="58"/>
    </location>
</feature>
<accession>A0A7X3FIR7</accession>
<proteinExistence type="inferred from homology"/>
<keyword evidence="4" id="KW-0804">Transcription</keyword>
<dbReference type="Proteomes" id="UP000490800">
    <property type="component" value="Unassembled WGS sequence"/>
</dbReference>
<dbReference type="PRINTS" id="PR00039">
    <property type="entry name" value="HTHLYSR"/>
</dbReference>
<evidence type="ECO:0000313" key="7">
    <source>
        <dbReference type="Proteomes" id="UP000490800"/>
    </source>
</evidence>
<dbReference type="RefSeq" id="WP_157336248.1">
    <property type="nucleotide sequence ID" value="NZ_RHLK01000007.1"/>
</dbReference>